<dbReference type="GO" id="GO:0016491">
    <property type="term" value="F:oxidoreductase activity"/>
    <property type="evidence" value="ECO:0007669"/>
    <property type="project" value="UniProtKB-KW"/>
</dbReference>
<dbReference type="SUPFAM" id="SSF51905">
    <property type="entry name" value="FAD/NAD(P)-binding domain"/>
    <property type="match status" value="2"/>
</dbReference>
<keyword evidence="6 11" id="KW-0560">Oxidoreductase</keyword>
<evidence type="ECO:0000313" key="12">
    <source>
        <dbReference type="Proteomes" id="UP001354227"/>
    </source>
</evidence>
<dbReference type="PRINTS" id="PR00368">
    <property type="entry name" value="FADPNR"/>
</dbReference>
<reference evidence="11" key="1">
    <citation type="submission" date="2024-01" db="EMBL/GenBank/DDBJ databases">
        <title>Unpublished Manusciprt.</title>
        <authorList>
            <person name="Duman M."/>
            <person name="Valdes E.G."/>
            <person name="Ajmi N."/>
            <person name="Altun S."/>
            <person name="Saticioglu I.B."/>
        </authorList>
    </citation>
    <scope>NUCLEOTIDE SEQUENCE</scope>
    <source>
        <strain evidence="11">137P</strain>
    </source>
</reference>
<dbReference type="PANTHER" id="PTHR43706">
    <property type="entry name" value="NADH DEHYDROGENASE"/>
    <property type="match status" value="1"/>
</dbReference>
<dbReference type="InterPro" id="IPR045024">
    <property type="entry name" value="NDH-2"/>
</dbReference>
<evidence type="ECO:0000256" key="8">
    <source>
        <dbReference type="ARBA" id="ARBA00047599"/>
    </source>
</evidence>
<feature type="domain" description="External alternative NADH-ubiquinone oxidoreductase-like C-terminal" evidence="10">
    <location>
        <begin position="352"/>
        <end position="406"/>
    </location>
</feature>
<comment type="similarity">
    <text evidence="1">Belongs to the NADH dehydrogenase family.</text>
</comment>
<dbReference type="Proteomes" id="UP001354227">
    <property type="component" value="Unassembled WGS sequence"/>
</dbReference>
<keyword evidence="12" id="KW-1185">Reference proteome</keyword>
<dbReference type="Pfam" id="PF07992">
    <property type="entry name" value="Pyr_redox_2"/>
    <property type="match status" value="1"/>
</dbReference>
<keyword evidence="7" id="KW-0520">NAD</keyword>
<evidence type="ECO:0000256" key="7">
    <source>
        <dbReference type="ARBA" id="ARBA00023027"/>
    </source>
</evidence>
<dbReference type="PRINTS" id="PR00411">
    <property type="entry name" value="PNDRDTASEI"/>
</dbReference>
<keyword evidence="5" id="KW-0809">Transit peptide</keyword>
<feature type="domain" description="FAD/NAD(P)-binding" evidence="9">
    <location>
        <begin position="11"/>
        <end position="328"/>
    </location>
</feature>
<evidence type="ECO:0000259" key="9">
    <source>
        <dbReference type="Pfam" id="PF07992"/>
    </source>
</evidence>
<protein>
    <recommendedName>
        <fullName evidence="2">NADH:ubiquinone reductase (non-electrogenic)</fullName>
        <ecNumber evidence="2">1.6.5.9</ecNumber>
    </recommendedName>
</protein>
<evidence type="ECO:0000256" key="6">
    <source>
        <dbReference type="ARBA" id="ARBA00023002"/>
    </source>
</evidence>
<sequence>MMKKTSDKRHHVVVVGAGFGGLDVVNGFCGADVDITIIDRRNYHLFQPLLYQVAGASLSTSEIAWPIRYLFRNRQNVQTLMAEVQGVDVDARQVILDNGSTVGYDTLVLATGATHAYFGHDEWEPHAPGLKTLEDAATIRGRILDAFEQAERSSNPTERAALQTFVIIGGGPTGVELAGTIAELAKDTLANDFRAIDPRATRVVLIEAGTRLLPVFPEKLSDYTRRALEKLGVEVALGSPVTDCSDEGVIVAGKPLAAKTIVWAAGVQASPAARWLNAESDRAGRVLVRPDLSVAGRPEIFVIGDTAASAMADGKYVPGIAPAAKQQGKYVANLIKRRLKGKRVDEPFKYKHQGNLATIGRSLAVIDMGRIRLRGAIAWWIWKLAHIYFLIGVRNRLSVALSWVWNHSVGYRGSRLIMRTGEQGRNTPGKSASVD</sequence>
<dbReference type="PANTHER" id="PTHR43706:SF47">
    <property type="entry name" value="EXTERNAL NADH-UBIQUINONE OXIDOREDUCTASE 1, MITOCHONDRIAL-RELATED"/>
    <property type="match status" value="1"/>
</dbReference>
<comment type="caution">
    <text evidence="11">The sequence shown here is derived from an EMBL/GenBank/DDBJ whole genome shotgun (WGS) entry which is preliminary data.</text>
</comment>
<dbReference type="InterPro" id="IPR054585">
    <property type="entry name" value="NDH2-like_C"/>
</dbReference>
<keyword evidence="4" id="KW-0274">FAD</keyword>
<evidence type="ECO:0000256" key="5">
    <source>
        <dbReference type="ARBA" id="ARBA00022946"/>
    </source>
</evidence>
<dbReference type="InterPro" id="IPR036188">
    <property type="entry name" value="FAD/NAD-bd_sf"/>
</dbReference>
<name>A0ABU7H5S3_9PSED</name>
<evidence type="ECO:0000256" key="2">
    <source>
        <dbReference type="ARBA" id="ARBA00012637"/>
    </source>
</evidence>
<gene>
    <name evidence="11" type="ORF">V0R62_03160</name>
</gene>
<dbReference type="Gene3D" id="3.50.50.100">
    <property type="match status" value="1"/>
</dbReference>
<evidence type="ECO:0000256" key="3">
    <source>
        <dbReference type="ARBA" id="ARBA00022630"/>
    </source>
</evidence>
<organism evidence="11 12">
    <name type="scientific">Pseudomonas carassii</name>
    <dbReference type="NCBI Taxonomy" id="3115855"/>
    <lineage>
        <taxon>Bacteria</taxon>
        <taxon>Pseudomonadati</taxon>
        <taxon>Pseudomonadota</taxon>
        <taxon>Gammaproteobacteria</taxon>
        <taxon>Pseudomonadales</taxon>
        <taxon>Pseudomonadaceae</taxon>
        <taxon>Pseudomonas</taxon>
    </lineage>
</organism>
<comment type="catalytic activity">
    <reaction evidence="8">
        <text>a quinone + NADH + H(+) = a quinol + NAD(+)</text>
        <dbReference type="Rhea" id="RHEA:46160"/>
        <dbReference type="ChEBI" id="CHEBI:15378"/>
        <dbReference type="ChEBI" id="CHEBI:24646"/>
        <dbReference type="ChEBI" id="CHEBI:57540"/>
        <dbReference type="ChEBI" id="CHEBI:57945"/>
        <dbReference type="ChEBI" id="CHEBI:132124"/>
        <dbReference type="EC" id="1.6.5.9"/>
    </reaction>
</comment>
<keyword evidence="3" id="KW-0285">Flavoprotein</keyword>
<dbReference type="InterPro" id="IPR023753">
    <property type="entry name" value="FAD/NAD-binding_dom"/>
</dbReference>
<evidence type="ECO:0000259" key="10">
    <source>
        <dbReference type="Pfam" id="PF22366"/>
    </source>
</evidence>
<dbReference type="Pfam" id="PF22366">
    <property type="entry name" value="NDH2_C"/>
    <property type="match status" value="1"/>
</dbReference>
<evidence type="ECO:0000256" key="4">
    <source>
        <dbReference type="ARBA" id="ARBA00022827"/>
    </source>
</evidence>
<evidence type="ECO:0000313" key="11">
    <source>
        <dbReference type="EMBL" id="MEE1886646.1"/>
    </source>
</evidence>
<accession>A0ABU7H5S3</accession>
<proteinExistence type="inferred from homology"/>
<dbReference type="EC" id="1.6.5.9" evidence="2"/>
<dbReference type="EMBL" id="JAZDCT010000003">
    <property type="protein sequence ID" value="MEE1886646.1"/>
    <property type="molecule type" value="Genomic_DNA"/>
</dbReference>
<evidence type="ECO:0000256" key="1">
    <source>
        <dbReference type="ARBA" id="ARBA00005272"/>
    </source>
</evidence>